<dbReference type="InterPro" id="IPR036271">
    <property type="entry name" value="Tet_transcr_reg_TetR-rel_C_sf"/>
</dbReference>
<evidence type="ECO:0000256" key="1">
    <source>
        <dbReference type="ARBA" id="ARBA00023015"/>
    </source>
</evidence>
<keyword evidence="1" id="KW-0805">Transcription regulation</keyword>
<feature type="domain" description="HTH tetR-type" evidence="5">
    <location>
        <begin position="10"/>
        <end position="70"/>
    </location>
</feature>
<reference evidence="7" key="1">
    <citation type="journal article" date="2019" name="Int. J. Syst. Evol. Microbiol.">
        <title>The Global Catalogue of Microorganisms (GCM) 10K type strain sequencing project: providing services to taxonomists for standard genome sequencing and annotation.</title>
        <authorList>
            <consortium name="The Broad Institute Genomics Platform"/>
            <consortium name="The Broad Institute Genome Sequencing Center for Infectious Disease"/>
            <person name="Wu L."/>
            <person name="Ma J."/>
        </authorList>
    </citation>
    <scope>NUCLEOTIDE SEQUENCE [LARGE SCALE GENOMIC DNA]</scope>
    <source>
        <strain evidence="7">NBRC 112416</strain>
    </source>
</reference>
<accession>A0ABQ5VYY8</accession>
<evidence type="ECO:0000313" key="6">
    <source>
        <dbReference type="EMBL" id="GLQ52845.1"/>
    </source>
</evidence>
<keyword evidence="7" id="KW-1185">Reference proteome</keyword>
<keyword evidence="3" id="KW-0804">Transcription</keyword>
<dbReference type="SUPFAM" id="SSF48498">
    <property type="entry name" value="Tetracyclin repressor-like, C-terminal domain"/>
    <property type="match status" value="1"/>
</dbReference>
<organism evidence="6 7">
    <name type="scientific">Devosia nitrariae</name>
    <dbReference type="NCBI Taxonomy" id="2071872"/>
    <lineage>
        <taxon>Bacteria</taxon>
        <taxon>Pseudomonadati</taxon>
        <taxon>Pseudomonadota</taxon>
        <taxon>Alphaproteobacteria</taxon>
        <taxon>Hyphomicrobiales</taxon>
        <taxon>Devosiaceae</taxon>
        <taxon>Devosia</taxon>
    </lineage>
</organism>
<dbReference type="PRINTS" id="PR00455">
    <property type="entry name" value="HTHTETR"/>
</dbReference>
<protein>
    <submittedName>
        <fullName evidence="6">TetR family transcriptional regulator</fullName>
    </submittedName>
</protein>
<evidence type="ECO:0000256" key="4">
    <source>
        <dbReference type="PROSITE-ProRule" id="PRU00335"/>
    </source>
</evidence>
<dbReference type="PANTHER" id="PTHR47506">
    <property type="entry name" value="TRANSCRIPTIONAL REGULATORY PROTEIN"/>
    <property type="match status" value="1"/>
</dbReference>
<dbReference type="PANTHER" id="PTHR47506:SF1">
    <property type="entry name" value="HTH-TYPE TRANSCRIPTIONAL REGULATOR YJDC"/>
    <property type="match status" value="1"/>
</dbReference>
<evidence type="ECO:0000313" key="7">
    <source>
        <dbReference type="Proteomes" id="UP001156691"/>
    </source>
</evidence>
<evidence type="ECO:0000256" key="3">
    <source>
        <dbReference type="ARBA" id="ARBA00023163"/>
    </source>
</evidence>
<sequence>MAKDGKAAARGKQERLVSAAVELAHRQGYRKTTLADLAEAAQVPLGNVYYYFKTKDDIGEAIVQHRESEFEAMRAHLDGLPTPKARLVAFVDMTMRNAATVAKHGCPMGSLCAELLKDGGQLAERSNALFAKPMDWMERQFSALGYADAAADLTLQLQSSLQGASLMTQSFRDPALLEREGRRLKSWIEAL</sequence>
<dbReference type="Proteomes" id="UP001156691">
    <property type="component" value="Unassembled WGS sequence"/>
</dbReference>
<feature type="DNA-binding region" description="H-T-H motif" evidence="4">
    <location>
        <begin position="33"/>
        <end position="52"/>
    </location>
</feature>
<dbReference type="Gene3D" id="1.10.357.10">
    <property type="entry name" value="Tetracycline Repressor, domain 2"/>
    <property type="match status" value="1"/>
</dbReference>
<proteinExistence type="predicted"/>
<dbReference type="Pfam" id="PF00440">
    <property type="entry name" value="TetR_N"/>
    <property type="match status" value="1"/>
</dbReference>
<evidence type="ECO:0000259" key="5">
    <source>
        <dbReference type="PROSITE" id="PS50977"/>
    </source>
</evidence>
<dbReference type="InterPro" id="IPR009057">
    <property type="entry name" value="Homeodomain-like_sf"/>
</dbReference>
<gene>
    <name evidence="6" type="ORF">GCM10010862_01030</name>
</gene>
<dbReference type="SUPFAM" id="SSF46689">
    <property type="entry name" value="Homeodomain-like"/>
    <property type="match status" value="1"/>
</dbReference>
<comment type="caution">
    <text evidence="6">The sequence shown here is derived from an EMBL/GenBank/DDBJ whole genome shotgun (WGS) entry which is preliminary data.</text>
</comment>
<dbReference type="RefSeq" id="WP_284338313.1">
    <property type="nucleotide sequence ID" value="NZ_BSNS01000001.1"/>
</dbReference>
<name>A0ABQ5VYY8_9HYPH</name>
<dbReference type="InterPro" id="IPR001647">
    <property type="entry name" value="HTH_TetR"/>
</dbReference>
<dbReference type="EMBL" id="BSNS01000001">
    <property type="protein sequence ID" value="GLQ52845.1"/>
    <property type="molecule type" value="Genomic_DNA"/>
</dbReference>
<evidence type="ECO:0000256" key="2">
    <source>
        <dbReference type="ARBA" id="ARBA00023125"/>
    </source>
</evidence>
<dbReference type="PROSITE" id="PS50977">
    <property type="entry name" value="HTH_TETR_2"/>
    <property type="match status" value="1"/>
</dbReference>
<keyword evidence="2 4" id="KW-0238">DNA-binding</keyword>